<protein>
    <recommendedName>
        <fullName evidence="3">Schizont-infected cell agglutination C-terminal domain-containing protein</fullName>
    </recommendedName>
</protein>
<dbReference type="Proteomes" id="UP000054561">
    <property type="component" value="Unassembled WGS sequence"/>
</dbReference>
<reference evidence="1 2" key="1">
    <citation type="submission" date="2014-03" db="EMBL/GenBank/DDBJ databases">
        <title>The Genome Sequence of Plasmodium fragile nilgiri.</title>
        <authorList>
            <consortium name="The Broad Institute Genomics Platform"/>
            <consortium name="The Broad Institute Genome Sequencing Center for Infectious Disease"/>
            <person name="Neafsey D."/>
            <person name="Duraisingh M."/>
            <person name="Young S.K."/>
            <person name="Zeng Q."/>
            <person name="Gargeya S."/>
            <person name="Abouelleil A."/>
            <person name="Alvarado L."/>
            <person name="Chapman S.B."/>
            <person name="Gainer-Dewar J."/>
            <person name="Goldberg J."/>
            <person name="Griggs A."/>
            <person name="Gujja S."/>
            <person name="Hansen M."/>
            <person name="Howarth C."/>
            <person name="Imamovic A."/>
            <person name="Larimer J."/>
            <person name="Pearson M."/>
            <person name="Poon T.W."/>
            <person name="Priest M."/>
            <person name="Roberts A."/>
            <person name="Saif S."/>
            <person name="Shea T."/>
            <person name="Sykes S."/>
            <person name="Wortman J."/>
            <person name="Nusbaum C."/>
            <person name="Birren B."/>
        </authorList>
    </citation>
    <scope>NUCLEOTIDE SEQUENCE [LARGE SCALE GENOMIC DNA]</scope>
    <source>
        <strain evidence="2">nilgiri</strain>
    </source>
</reference>
<dbReference type="RefSeq" id="XP_012337297.1">
    <property type="nucleotide sequence ID" value="XM_012481874.1"/>
</dbReference>
<gene>
    <name evidence="1" type="ORF">AK88_04264</name>
</gene>
<dbReference type="GeneID" id="24269578"/>
<dbReference type="AlphaFoldDB" id="A0A0D9QGJ0"/>
<sequence length="144" mass="16592">MVANVEHGHSEHCEHGHIPSADMTKLRFWKEWVAQHHALMHIYGEQEWFQRLLNNVQDETVPQNGQAPIVENDLEVEKVTAAEDILSVRAVPRTQLHPQSYMQQPLTAKTCILLLALIIEECELECRLQEKELYVDALLQTCSN</sequence>
<evidence type="ECO:0000313" key="1">
    <source>
        <dbReference type="EMBL" id="KJP86073.1"/>
    </source>
</evidence>
<organism evidence="1 2">
    <name type="scientific">Plasmodium fragile</name>
    <dbReference type="NCBI Taxonomy" id="5857"/>
    <lineage>
        <taxon>Eukaryota</taxon>
        <taxon>Sar</taxon>
        <taxon>Alveolata</taxon>
        <taxon>Apicomplexa</taxon>
        <taxon>Aconoidasida</taxon>
        <taxon>Haemosporida</taxon>
        <taxon>Plasmodiidae</taxon>
        <taxon>Plasmodium</taxon>
        <taxon>Plasmodium (Plasmodium)</taxon>
    </lineage>
</organism>
<accession>A0A0D9QGJ0</accession>
<evidence type="ECO:0008006" key="3">
    <source>
        <dbReference type="Google" id="ProtNLM"/>
    </source>
</evidence>
<dbReference type="VEuPathDB" id="PlasmoDB:AK88_04264"/>
<evidence type="ECO:0000313" key="2">
    <source>
        <dbReference type="Proteomes" id="UP000054561"/>
    </source>
</evidence>
<name>A0A0D9QGJ0_PLAFR</name>
<proteinExistence type="predicted"/>
<keyword evidence="2" id="KW-1185">Reference proteome</keyword>
<dbReference type="EMBL" id="KQ001702">
    <property type="protein sequence ID" value="KJP86073.1"/>
    <property type="molecule type" value="Genomic_DNA"/>
</dbReference>
<dbReference type="OrthoDB" id="383264at2759"/>